<evidence type="ECO:0000256" key="7">
    <source>
        <dbReference type="SAM" id="MobiDB-lite"/>
    </source>
</evidence>
<feature type="transmembrane region" description="Helical" evidence="8">
    <location>
        <begin position="741"/>
        <end position="764"/>
    </location>
</feature>
<evidence type="ECO:0000313" key="11">
    <source>
        <dbReference type="Proteomes" id="UP001363151"/>
    </source>
</evidence>
<feature type="transmembrane region" description="Helical" evidence="8">
    <location>
        <begin position="290"/>
        <end position="316"/>
    </location>
</feature>
<evidence type="ECO:0000256" key="3">
    <source>
        <dbReference type="ARBA" id="ARBA00022475"/>
    </source>
</evidence>
<name>A0ABR1FVW1_AURAN</name>
<feature type="transmembrane region" description="Helical" evidence="8">
    <location>
        <begin position="365"/>
        <end position="384"/>
    </location>
</feature>
<protein>
    <recommendedName>
        <fullName evidence="9">Membrane transport protein MMPL domain-containing protein</fullName>
    </recommendedName>
</protein>
<feature type="transmembrane region" description="Helical" evidence="8">
    <location>
        <begin position="784"/>
        <end position="807"/>
    </location>
</feature>
<dbReference type="PANTHER" id="PTHR33406:SF6">
    <property type="entry name" value="MEMBRANE PROTEIN YDGH-RELATED"/>
    <property type="match status" value="1"/>
</dbReference>
<sequence length="880" mass="93107">MIPDDDEALASRRLKETGMRQRLRRCLRRWPRGDVLWTEATRRCRWPILVLCLGSLGLAPLAPALLDRTSNAIQLVAGSPSEEAFGKLKATFPGSVSVGSMIVLVEAKRGATLAAHRDRWCAFEDQLSAAIVKDYGGDDFLKGDPEAWCVLTAQNATYLAGNLVDAPTATGGLGSSTAATFVVNYKQNADPDKMTAFVTFAQDKVDELAKTVLGLGTFRVGVTGWDCFTVASTAGAQKDLENLDMRSLPLALIVMALTLGSFPMLLIPVLNMACTTVLEFVIMAQVARRMQVAAFAPSVMMTLTLAMSFDYSLFICSRYLEARRDGVADEARRVLKVVGGAGHTILVSGSTLVACFLGLLVFPSALLRGIGVCVSVGLCTAMAMNLTLSPALLHVCGERLAASQERFVGWACAKRAAAHRPSAAGLEAPLLDGTAVDDDDAGSEGTTVVAKKGNAWRAVGAAIWDDRRVAAAVVLLVVAVAFPVSRYALTLQTGADPVMTAPSPSGPERALVRLGDDFGAGAVAPFTVLFDARGRAGGALDDELLDAVDEYLFGTLAHLGQQLRVVSPTRLGDDRVAVADYAKCVAAGTPPKTARCASLLGLLQTSLSASRDAVTATVLLDASPYSPAGFAWVAKARTADASRLKALGVAPYVYGFAGGLKDVIDDLYGNFPGVIAITLGAVFVLLTLSFRSLAVALRSVCALCLTLSFAFGATVMVYQRAAQSELPAFLTTRTAHPGVSWLAPLLCFTIVVGLALDYDVFLLARVHEYRFADAMDDRSATLEAIERTGLIISAAGLIMAIAFGGLLLSETTILNQAAFILGVSVLFDTFVVRTFLTPALLSLSRGRAWWPSKPPPGLPRDDARALLDDDADGAPSEIIQ</sequence>
<feature type="transmembrane region" description="Helical" evidence="8">
    <location>
        <begin position="469"/>
        <end position="489"/>
    </location>
</feature>
<feature type="transmembrane region" description="Helical" evidence="8">
    <location>
        <begin position="248"/>
        <end position="270"/>
    </location>
</feature>
<comment type="caution">
    <text evidence="10">The sequence shown here is derived from an EMBL/GenBank/DDBJ whole genome shotgun (WGS) entry which is preliminary data.</text>
</comment>
<feature type="transmembrane region" description="Helical" evidence="8">
    <location>
        <begin position="337"/>
        <end position="359"/>
    </location>
</feature>
<keyword evidence="4 8" id="KW-0812">Transmembrane</keyword>
<comment type="similarity">
    <text evidence="2">Belongs to the resistance-nodulation-cell division (RND) (TC 2.A.6) family. MmpL subfamily.</text>
</comment>
<evidence type="ECO:0000256" key="8">
    <source>
        <dbReference type="SAM" id="Phobius"/>
    </source>
</evidence>
<dbReference type="PANTHER" id="PTHR33406">
    <property type="entry name" value="MEMBRANE PROTEIN MJ1562-RELATED"/>
    <property type="match status" value="1"/>
</dbReference>
<evidence type="ECO:0000256" key="2">
    <source>
        <dbReference type="ARBA" id="ARBA00010157"/>
    </source>
</evidence>
<keyword evidence="5 8" id="KW-1133">Transmembrane helix</keyword>
<dbReference type="SUPFAM" id="SSF82866">
    <property type="entry name" value="Multidrug efflux transporter AcrB transmembrane domain"/>
    <property type="match status" value="2"/>
</dbReference>
<feature type="region of interest" description="Disordered" evidence="7">
    <location>
        <begin position="853"/>
        <end position="880"/>
    </location>
</feature>
<dbReference type="EMBL" id="JBBJCI010000223">
    <property type="protein sequence ID" value="KAK7239641.1"/>
    <property type="molecule type" value="Genomic_DNA"/>
</dbReference>
<organism evidence="10 11">
    <name type="scientific">Aureococcus anophagefferens</name>
    <name type="common">Harmful bloom alga</name>
    <dbReference type="NCBI Taxonomy" id="44056"/>
    <lineage>
        <taxon>Eukaryota</taxon>
        <taxon>Sar</taxon>
        <taxon>Stramenopiles</taxon>
        <taxon>Ochrophyta</taxon>
        <taxon>Pelagophyceae</taxon>
        <taxon>Pelagomonadales</taxon>
        <taxon>Pelagomonadaceae</taxon>
        <taxon>Aureococcus</taxon>
    </lineage>
</organism>
<evidence type="ECO:0000313" key="10">
    <source>
        <dbReference type="EMBL" id="KAK7239641.1"/>
    </source>
</evidence>
<feature type="transmembrane region" description="Helical" evidence="8">
    <location>
        <begin position="700"/>
        <end position="721"/>
    </location>
</feature>
<evidence type="ECO:0000256" key="5">
    <source>
        <dbReference type="ARBA" id="ARBA00022989"/>
    </source>
</evidence>
<evidence type="ECO:0000256" key="6">
    <source>
        <dbReference type="ARBA" id="ARBA00023136"/>
    </source>
</evidence>
<dbReference type="InterPro" id="IPR004869">
    <property type="entry name" value="MMPL_dom"/>
</dbReference>
<reference evidence="10 11" key="1">
    <citation type="submission" date="2024-03" db="EMBL/GenBank/DDBJ databases">
        <title>Aureococcus anophagefferens CCMP1851 and Kratosvirus quantuckense: Draft genome of a second virus-susceptible host strain in the model system.</title>
        <authorList>
            <person name="Chase E."/>
            <person name="Truchon A.R."/>
            <person name="Schepens W."/>
            <person name="Wilhelm S.W."/>
        </authorList>
    </citation>
    <scope>NUCLEOTIDE SEQUENCE [LARGE SCALE GENOMIC DNA]</scope>
    <source>
        <strain evidence="10 11">CCMP1851</strain>
    </source>
</reference>
<dbReference type="Gene3D" id="1.20.1640.10">
    <property type="entry name" value="Multidrug efflux transporter AcrB transmembrane domain"/>
    <property type="match status" value="2"/>
</dbReference>
<dbReference type="InterPro" id="IPR050545">
    <property type="entry name" value="Mycobact_MmpL"/>
</dbReference>
<dbReference type="Proteomes" id="UP001363151">
    <property type="component" value="Unassembled WGS sequence"/>
</dbReference>
<proteinExistence type="inferred from homology"/>
<keyword evidence="3" id="KW-1003">Cell membrane</keyword>
<feature type="transmembrane region" description="Helical" evidence="8">
    <location>
        <begin position="667"/>
        <end position="688"/>
    </location>
</feature>
<feature type="transmembrane region" description="Helical" evidence="8">
    <location>
        <begin position="813"/>
        <end position="836"/>
    </location>
</feature>
<feature type="domain" description="Membrane transport protein MMPL" evidence="9">
    <location>
        <begin position="77"/>
        <end position="422"/>
    </location>
</feature>
<accession>A0ABR1FVW1</accession>
<comment type="subcellular location">
    <subcellularLocation>
        <location evidence="1">Cell membrane</location>
        <topology evidence="1">Multi-pass membrane protein</topology>
    </subcellularLocation>
</comment>
<keyword evidence="6 8" id="KW-0472">Membrane</keyword>
<keyword evidence="11" id="KW-1185">Reference proteome</keyword>
<evidence type="ECO:0000256" key="1">
    <source>
        <dbReference type="ARBA" id="ARBA00004651"/>
    </source>
</evidence>
<dbReference type="Pfam" id="PF03176">
    <property type="entry name" value="MMPL"/>
    <property type="match status" value="2"/>
</dbReference>
<gene>
    <name evidence="10" type="ORF">SO694_00028338</name>
</gene>
<evidence type="ECO:0000259" key="9">
    <source>
        <dbReference type="Pfam" id="PF03176"/>
    </source>
</evidence>
<evidence type="ECO:0000256" key="4">
    <source>
        <dbReference type="ARBA" id="ARBA00022692"/>
    </source>
</evidence>
<feature type="domain" description="Membrane transport protein MMPL" evidence="9">
    <location>
        <begin position="603"/>
        <end position="851"/>
    </location>
</feature>